<sequence length="420" mass="46727">MLLTVLTLSFLSLIAGGSAAKKRRKKQGGSFTTRYGLLGNFVARLPFWLLDAFISITTLVHSSLLAVTWLIVVTESSRSWQHWRSHLLCVIELLPSTVHLVVERVPASMSDDVKALAGHLAVTSSTVSCVVFWLDRLSPSRPRSQPSPSPLVLLLLYVLLPSSNWTIGLMTLSSTGLAHSHQGIAEWALTAIQVRSPTMFRAKPALLAIVTLSFGTLGLAHWHSARRIHNASVTVGKFTEVAASLSREIGSLRDAASSLVEERRKSSEEQAEVRRALGGLRSNAAEMDSTRIANELATLEDASKYNFDQLMRSASTVDEEIMSRADMLLSQKIDYEMLASFRTSVRTQIAGMEQRLRDKITNLEMVEASRHAAEDTKEIEMLKRRAIEQEMQLRAVEGEKQRQELETKHAVERHIFQPGF</sequence>
<keyword evidence="1" id="KW-0175">Coiled coil</keyword>
<keyword evidence="2" id="KW-0732">Signal</keyword>
<dbReference type="AlphaFoldDB" id="A0A7J6NMR9"/>
<feature type="signal peptide" evidence="2">
    <location>
        <begin position="1"/>
        <end position="19"/>
    </location>
</feature>
<evidence type="ECO:0000256" key="2">
    <source>
        <dbReference type="SAM" id="SignalP"/>
    </source>
</evidence>
<comment type="caution">
    <text evidence="3">The sequence shown here is derived from an EMBL/GenBank/DDBJ whole genome shotgun (WGS) entry which is preliminary data.</text>
</comment>
<evidence type="ECO:0000256" key="1">
    <source>
        <dbReference type="SAM" id="Coils"/>
    </source>
</evidence>
<dbReference type="Proteomes" id="UP000553632">
    <property type="component" value="Unassembled WGS sequence"/>
</dbReference>
<feature type="coiled-coil region" evidence="1">
    <location>
        <begin position="372"/>
        <end position="408"/>
    </location>
</feature>
<protein>
    <submittedName>
        <fullName evidence="3">Uncharacterized protein</fullName>
    </submittedName>
</protein>
<dbReference type="EMBL" id="JABANO010040413">
    <property type="protein sequence ID" value="KAF4684996.1"/>
    <property type="molecule type" value="Genomic_DNA"/>
</dbReference>
<organism evidence="3 4">
    <name type="scientific">Perkinsus olseni</name>
    <name type="common">Perkinsus atlanticus</name>
    <dbReference type="NCBI Taxonomy" id="32597"/>
    <lineage>
        <taxon>Eukaryota</taxon>
        <taxon>Sar</taxon>
        <taxon>Alveolata</taxon>
        <taxon>Perkinsozoa</taxon>
        <taxon>Perkinsea</taxon>
        <taxon>Perkinsida</taxon>
        <taxon>Perkinsidae</taxon>
        <taxon>Perkinsus</taxon>
    </lineage>
</organism>
<keyword evidence="4" id="KW-1185">Reference proteome</keyword>
<gene>
    <name evidence="3" type="ORF">FOZ63_005574</name>
</gene>
<reference evidence="3 4" key="1">
    <citation type="submission" date="2020-04" db="EMBL/GenBank/DDBJ databases">
        <title>Perkinsus olseni comparative genomics.</title>
        <authorList>
            <person name="Bogema D.R."/>
        </authorList>
    </citation>
    <scope>NUCLEOTIDE SEQUENCE [LARGE SCALE GENOMIC DNA]</scope>
    <source>
        <strain evidence="3 4">ATCC PRA-207</strain>
    </source>
</reference>
<evidence type="ECO:0000313" key="4">
    <source>
        <dbReference type="Proteomes" id="UP000553632"/>
    </source>
</evidence>
<feature type="chain" id="PRO_5029442662" evidence="2">
    <location>
        <begin position="20"/>
        <end position="420"/>
    </location>
</feature>
<accession>A0A7J6NMR9</accession>
<proteinExistence type="predicted"/>
<evidence type="ECO:0000313" key="3">
    <source>
        <dbReference type="EMBL" id="KAF4684996.1"/>
    </source>
</evidence>
<name>A0A7J6NMR9_PEROL</name>